<evidence type="ECO:0008006" key="3">
    <source>
        <dbReference type="Google" id="ProtNLM"/>
    </source>
</evidence>
<dbReference type="OrthoDB" id="3006800at2759"/>
<evidence type="ECO:0000313" key="2">
    <source>
        <dbReference type="Proteomes" id="UP000623467"/>
    </source>
</evidence>
<gene>
    <name evidence="1" type="ORF">MSAN_02280200</name>
</gene>
<keyword evidence="2" id="KW-1185">Reference proteome</keyword>
<reference evidence="1" key="1">
    <citation type="submission" date="2020-05" db="EMBL/GenBank/DDBJ databases">
        <title>Mycena genomes resolve the evolution of fungal bioluminescence.</title>
        <authorList>
            <person name="Tsai I.J."/>
        </authorList>
    </citation>
    <scope>NUCLEOTIDE SEQUENCE</scope>
    <source>
        <strain evidence="1">160909Yilan</strain>
    </source>
</reference>
<proteinExistence type="predicted"/>
<sequence>MDPQADSDEDFIVLSTSDNVESVSYTGTVFPQAGGLTKNAKLLVKSFGLLPSFLGAKVTEFQASGTARTHTRKYSETMRRQIADHRSVTNYTYIINGGRGGSGGEGHNQGGDGGAGHSPIVYFGQPQAREPSASRTILLGDIILIKEFKEMRSSPQSSLVGRQTPRASVRRVYTAKLEGRQSGHMTVAMYEGDGAEEEWNQDLANYEAVRHPNIMQLYGLVSTKRLRGMVFHDELIPYDQFFGRFENSPILSTYIIGYCARESREATHYIVDVIGYPMKTSEWIQPSTGHLCLDLVHGGPEPSTKLPHLTDSASHIFPLENVPLDTPDSEDILISSFSNDQYHELCCWYPIARFQYFQVSTKHCVRPGVFRWDSQYGTCVRITEALMLPDELHWQDHGRVPDELLPTSWTRYDFPHMLSLKLELNLWFPSYEIRKPWLAQANHIFAELKEVAHVEDYVCIYQVYFTLRIADKHHDFRTCIEPHGCLYQWPACPAYWALDPSGADRLSTEDAEILGFPTIHIETTVHGCTWDRSVYKGLRQFHEGKGFDPDSREVARQLGYPLFEVSSSRVPFPAGEG</sequence>
<accession>A0A8H6XA69</accession>
<name>A0A8H6XA69_9AGAR</name>
<protein>
    <recommendedName>
        <fullName evidence="3">Protein kinase domain-containing protein</fullName>
    </recommendedName>
</protein>
<comment type="caution">
    <text evidence="1">The sequence shown here is derived from an EMBL/GenBank/DDBJ whole genome shotgun (WGS) entry which is preliminary data.</text>
</comment>
<dbReference type="EMBL" id="JACAZH010000035">
    <property type="protein sequence ID" value="KAF7337277.1"/>
    <property type="molecule type" value="Genomic_DNA"/>
</dbReference>
<evidence type="ECO:0000313" key="1">
    <source>
        <dbReference type="EMBL" id="KAF7337277.1"/>
    </source>
</evidence>
<dbReference type="Proteomes" id="UP000623467">
    <property type="component" value="Unassembled WGS sequence"/>
</dbReference>
<organism evidence="1 2">
    <name type="scientific">Mycena sanguinolenta</name>
    <dbReference type="NCBI Taxonomy" id="230812"/>
    <lineage>
        <taxon>Eukaryota</taxon>
        <taxon>Fungi</taxon>
        <taxon>Dikarya</taxon>
        <taxon>Basidiomycota</taxon>
        <taxon>Agaricomycotina</taxon>
        <taxon>Agaricomycetes</taxon>
        <taxon>Agaricomycetidae</taxon>
        <taxon>Agaricales</taxon>
        <taxon>Marasmiineae</taxon>
        <taxon>Mycenaceae</taxon>
        <taxon>Mycena</taxon>
    </lineage>
</organism>
<dbReference type="AlphaFoldDB" id="A0A8H6XA69"/>